<protein>
    <submittedName>
        <fullName evidence="6">Helix-turn-helix domain-containing protein</fullName>
    </submittedName>
</protein>
<organism evidence="6 7">
    <name type="scientific">Streptacidiphilus jeojiensis</name>
    <dbReference type="NCBI Taxonomy" id="3229225"/>
    <lineage>
        <taxon>Bacteria</taxon>
        <taxon>Bacillati</taxon>
        <taxon>Actinomycetota</taxon>
        <taxon>Actinomycetes</taxon>
        <taxon>Kitasatosporales</taxon>
        <taxon>Streptomycetaceae</taxon>
        <taxon>Streptacidiphilus</taxon>
    </lineage>
</organism>
<gene>
    <name evidence="6" type="ORF">ABUW04_16445</name>
</gene>
<name>A0ABV6XNM2_9ACTN</name>
<dbReference type="EMBL" id="JBEUKS010000005">
    <property type="protein sequence ID" value="MFC1439848.1"/>
    <property type="molecule type" value="Genomic_DNA"/>
</dbReference>
<dbReference type="Pfam" id="PF00440">
    <property type="entry name" value="TetR_N"/>
    <property type="match status" value="1"/>
</dbReference>
<dbReference type="PANTHER" id="PTHR30055:SF234">
    <property type="entry name" value="HTH-TYPE TRANSCRIPTIONAL REGULATOR BETI"/>
    <property type="match status" value="1"/>
</dbReference>
<dbReference type="PANTHER" id="PTHR30055">
    <property type="entry name" value="HTH-TYPE TRANSCRIPTIONAL REGULATOR RUTR"/>
    <property type="match status" value="1"/>
</dbReference>
<dbReference type="SUPFAM" id="SSF48498">
    <property type="entry name" value="Tetracyclin repressor-like, C-terminal domain"/>
    <property type="match status" value="1"/>
</dbReference>
<dbReference type="Gene3D" id="1.10.10.60">
    <property type="entry name" value="Homeodomain-like"/>
    <property type="match status" value="1"/>
</dbReference>
<dbReference type="PROSITE" id="PS50977">
    <property type="entry name" value="HTH_TETR_2"/>
    <property type="match status" value="1"/>
</dbReference>
<keyword evidence="1" id="KW-0805">Transcription regulation</keyword>
<keyword evidence="2 4" id="KW-0238">DNA-binding</keyword>
<comment type="caution">
    <text evidence="6">The sequence shown here is derived from an EMBL/GenBank/DDBJ whole genome shotgun (WGS) entry which is preliminary data.</text>
</comment>
<keyword evidence="7" id="KW-1185">Reference proteome</keyword>
<dbReference type="InterPro" id="IPR001647">
    <property type="entry name" value="HTH_TetR"/>
</dbReference>
<dbReference type="Proteomes" id="UP001592581">
    <property type="component" value="Unassembled WGS sequence"/>
</dbReference>
<feature type="domain" description="HTH tetR-type" evidence="5">
    <location>
        <begin position="22"/>
        <end position="82"/>
    </location>
</feature>
<evidence type="ECO:0000313" key="6">
    <source>
        <dbReference type="EMBL" id="MFC1439848.1"/>
    </source>
</evidence>
<evidence type="ECO:0000256" key="1">
    <source>
        <dbReference type="ARBA" id="ARBA00023015"/>
    </source>
</evidence>
<evidence type="ECO:0000256" key="2">
    <source>
        <dbReference type="ARBA" id="ARBA00023125"/>
    </source>
</evidence>
<dbReference type="RefSeq" id="WP_380565467.1">
    <property type="nucleotide sequence ID" value="NZ_JBEUKS010000005.1"/>
</dbReference>
<keyword evidence="3" id="KW-0804">Transcription</keyword>
<dbReference type="PRINTS" id="PR00455">
    <property type="entry name" value="HTHTETR"/>
</dbReference>
<evidence type="ECO:0000313" key="7">
    <source>
        <dbReference type="Proteomes" id="UP001592581"/>
    </source>
</evidence>
<feature type="DNA-binding region" description="H-T-H motif" evidence="4">
    <location>
        <begin position="45"/>
        <end position="64"/>
    </location>
</feature>
<accession>A0ABV6XNM2</accession>
<dbReference type="Gene3D" id="1.10.357.10">
    <property type="entry name" value="Tetracycline Repressor, domain 2"/>
    <property type="match status" value="1"/>
</dbReference>
<dbReference type="SUPFAM" id="SSF46689">
    <property type="entry name" value="Homeodomain-like"/>
    <property type="match status" value="1"/>
</dbReference>
<dbReference type="InterPro" id="IPR009057">
    <property type="entry name" value="Homeodomain-like_sf"/>
</dbReference>
<evidence type="ECO:0000256" key="3">
    <source>
        <dbReference type="ARBA" id="ARBA00023163"/>
    </source>
</evidence>
<dbReference type="InterPro" id="IPR050109">
    <property type="entry name" value="HTH-type_TetR-like_transc_reg"/>
</dbReference>
<reference evidence="6 7" key="1">
    <citation type="submission" date="2024-06" db="EMBL/GenBank/DDBJ databases">
        <authorList>
            <person name="Lee S.D."/>
        </authorList>
    </citation>
    <scope>NUCLEOTIDE SEQUENCE [LARGE SCALE GENOMIC DNA]</scope>
    <source>
        <strain evidence="6 7">N1-10</strain>
    </source>
</reference>
<sequence length="223" mass="23986">MTPDADPVKRTYRSPARAAAAAATRARIREAAERLFVEQGYVATALRQIATAAGVGERTLYDAFPTKAALFAHTLGVATVGDEEPVRVADRPEITASREQADPRAAIGQLVAYSTALLERAGDLIMVSVEAAGADPDMRAASDAGAEATHAVHLALTRRLHADGALRTDLDPVTAADILYALGSPHMHQLLRRHRGWTVDHYRTWLQTALVHELLDTGQDGPR</sequence>
<dbReference type="InterPro" id="IPR036271">
    <property type="entry name" value="Tet_transcr_reg_TetR-rel_C_sf"/>
</dbReference>
<evidence type="ECO:0000259" key="5">
    <source>
        <dbReference type="PROSITE" id="PS50977"/>
    </source>
</evidence>
<evidence type="ECO:0000256" key="4">
    <source>
        <dbReference type="PROSITE-ProRule" id="PRU00335"/>
    </source>
</evidence>
<proteinExistence type="predicted"/>